<dbReference type="Proteomes" id="UP001555786">
    <property type="component" value="Unassembled WGS sequence"/>
</dbReference>
<dbReference type="EMBL" id="JBFNQD010000001">
    <property type="protein sequence ID" value="MEW9304717.1"/>
    <property type="molecule type" value="Genomic_DNA"/>
</dbReference>
<dbReference type="InterPro" id="IPR009752">
    <property type="entry name" value="Phage_Mu_GpJ"/>
</dbReference>
<organism evidence="2 3">
    <name type="scientific">Labrys neptuniae</name>
    <dbReference type="NCBI Taxonomy" id="376174"/>
    <lineage>
        <taxon>Bacteria</taxon>
        <taxon>Pseudomonadati</taxon>
        <taxon>Pseudomonadota</taxon>
        <taxon>Alphaproteobacteria</taxon>
        <taxon>Hyphomicrobiales</taxon>
        <taxon>Xanthobacteraceae</taxon>
        <taxon>Labrys</taxon>
    </lineage>
</organism>
<evidence type="ECO:0000313" key="2">
    <source>
        <dbReference type="EMBL" id="MEW9304717.1"/>
    </source>
</evidence>
<accession>A0ABV3PGF8</accession>
<evidence type="ECO:0000313" key="3">
    <source>
        <dbReference type="Proteomes" id="UP001555786"/>
    </source>
</evidence>
<name>A0ABV3PGF8_9HYPH</name>
<keyword evidence="3" id="KW-1185">Reference proteome</keyword>
<evidence type="ECO:0000256" key="1">
    <source>
        <dbReference type="SAM" id="MobiDB-lite"/>
    </source>
</evidence>
<reference evidence="2 3" key="1">
    <citation type="submission" date="2024-07" db="EMBL/GenBank/DDBJ databases">
        <title>Description of Labrys sedimenti sp. nov., isolated from a diclofenac-degrading enrichment culture.</title>
        <authorList>
            <person name="Tancsics A."/>
            <person name="Csepanyi A."/>
        </authorList>
    </citation>
    <scope>NUCLEOTIDE SEQUENCE [LARGE SCALE GENOMIC DNA]</scope>
    <source>
        <strain evidence="2 3">LMG 23578</strain>
    </source>
</reference>
<gene>
    <name evidence="2" type="ORF">ABXS05_04165</name>
</gene>
<comment type="caution">
    <text evidence="2">The sequence shown here is derived from an EMBL/GenBank/DDBJ whole genome shotgun (WGS) entry which is preliminary data.</text>
</comment>
<feature type="region of interest" description="Disordered" evidence="1">
    <location>
        <begin position="111"/>
        <end position="133"/>
    </location>
</feature>
<protein>
    <submittedName>
        <fullName evidence="2">DUF1320 domain-containing protein</fullName>
    </submittedName>
</protein>
<dbReference type="Pfam" id="PF07030">
    <property type="entry name" value="Phage_Mu_Gp36"/>
    <property type="match status" value="1"/>
</dbReference>
<dbReference type="RefSeq" id="WP_367623025.1">
    <property type="nucleotide sequence ID" value="NZ_JBFNQD010000001.1"/>
</dbReference>
<sequence>MSYATQQDLVDRFGATEIMQRSDRRKPPTTIDPVVVDQALHDATALINGYLASRYALPLSAVPDILVKICADIARYNLWGEAVNKDGPIATAYRDARAWLQDVANGKVALEADGKPSPANASGARVQASRPDMTRQNLKGFI</sequence>
<proteinExistence type="predicted"/>